<dbReference type="STRING" id="1888891.DSOL_4527"/>
<gene>
    <name evidence="1" type="ORF">DSOL_4527</name>
</gene>
<accession>A0A1Q8QJF0</accession>
<comment type="caution">
    <text evidence="1">The sequence shown here is derived from an EMBL/GenBank/DDBJ whole genome shotgun (WGS) entry which is preliminary data.</text>
</comment>
<evidence type="ECO:0000313" key="1">
    <source>
        <dbReference type="EMBL" id="OLN27450.1"/>
    </source>
</evidence>
<dbReference type="EMBL" id="MLBF01000057">
    <property type="protein sequence ID" value="OLN27450.1"/>
    <property type="molecule type" value="Genomic_DNA"/>
</dbReference>
<dbReference type="AlphaFoldDB" id="A0A1Q8QJF0"/>
<name>A0A1Q8QJF0_9FIRM</name>
<proteinExistence type="predicted"/>
<reference evidence="1 2" key="1">
    <citation type="submission" date="2016-09" db="EMBL/GenBank/DDBJ databases">
        <title>Complete genome of Desulfosporosinus sp. OL.</title>
        <authorList>
            <person name="Mardanov A."/>
            <person name="Beletsky A."/>
            <person name="Panova A."/>
            <person name="Karnachuk O."/>
            <person name="Ravin N."/>
        </authorList>
    </citation>
    <scope>NUCLEOTIDE SEQUENCE [LARGE SCALE GENOMIC DNA]</scope>
    <source>
        <strain evidence="1 2">OL</strain>
    </source>
</reference>
<dbReference type="Proteomes" id="UP000186102">
    <property type="component" value="Unassembled WGS sequence"/>
</dbReference>
<keyword evidence="2" id="KW-1185">Reference proteome</keyword>
<sequence>MDFTSYIYKDINGLLGLDMLLNAGFIIDLEKLNMYLQI</sequence>
<organism evidence="1 2">
    <name type="scientific">Desulfosporosinus metallidurans</name>
    <dbReference type="NCBI Taxonomy" id="1888891"/>
    <lineage>
        <taxon>Bacteria</taxon>
        <taxon>Bacillati</taxon>
        <taxon>Bacillota</taxon>
        <taxon>Clostridia</taxon>
        <taxon>Eubacteriales</taxon>
        <taxon>Desulfitobacteriaceae</taxon>
        <taxon>Desulfosporosinus</taxon>
    </lineage>
</organism>
<protein>
    <submittedName>
        <fullName evidence="1">Uncharacterized protein</fullName>
    </submittedName>
</protein>
<evidence type="ECO:0000313" key="2">
    <source>
        <dbReference type="Proteomes" id="UP000186102"/>
    </source>
</evidence>